<feature type="compositionally biased region" description="Basic residues" evidence="1">
    <location>
        <begin position="287"/>
        <end position="297"/>
    </location>
</feature>
<keyword evidence="2" id="KW-0812">Transmembrane</keyword>
<dbReference type="Proteomes" id="UP000002247">
    <property type="component" value="Chromosome"/>
</dbReference>
<feature type="transmembrane region" description="Helical" evidence="2">
    <location>
        <begin position="84"/>
        <end position="101"/>
    </location>
</feature>
<keyword evidence="2" id="KW-0472">Membrane</keyword>
<feature type="transmembrane region" description="Helical" evidence="2">
    <location>
        <begin position="23"/>
        <end position="45"/>
    </location>
</feature>
<feature type="transmembrane region" description="Helical" evidence="2">
    <location>
        <begin position="57"/>
        <end position="77"/>
    </location>
</feature>
<feature type="compositionally biased region" description="Basic and acidic residues" evidence="1">
    <location>
        <begin position="189"/>
        <end position="198"/>
    </location>
</feature>
<dbReference type="RefSeq" id="WP_013138020.1">
    <property type="nucleotide sequence ID" value="NC_014168.1"/>
</dbReference>
<keyword evidence="2" id="KW-1133">Transmembrane helix</keyword>
<feature type="compositionally biased region" description="Basic and acidic residues" evidence="1">
    <location>
        <begin position="205"/>
        <end position="215"/>
    </location>
</feature>
<sequence length="297" mass="32180">MRSTERPEAPLPKRSALGGLPGVPWWGAVAIAVGCTALGAAGDILTSAPSVTGAFNWLYAIGCVLAALVVANAGLFTAAVQPSLILFVAVPLTTWLISPGQQASTKAVVLIALPLISRFPWMAWVSGVVLAICLVRWALWRLAARRESVAARRAKTKATKPSGERRAASSVAPPRRHKGSPDVPARKPGFADRPEPRDLPLGPRRRIELPPERRTAARKISGQARPRIDPRGLESLRHAPVRDVPPLPNGARYRQEPPTRNGSSPSRNARHVLPPARVPAPPEPRQAPRRRRYDYED</sequence>
<organism evidence="4 5">
    <name type="scientific">Segniliparus rotundus (strain ATCC BAA-972 / CDC 1076 / CIP 108378 / DSM 44985 / JCM 13578)</name>
    <dbReference type="NCBI Taxonomy" id="640132"/>
    <lineage>
        <taxon>Bacteria</taxon>
        <taxon>Bacillati</taxon>
        <taxon>Actinomycetota</taxon>
        <taxon>Actinomycetes</taxon>
        <taxon>Mycobacteriales</taxon>
        <taxon>Segniliparaceae</taxon>
        <taxon>Segniliparus</taxon>
    </lineage>
</organism>
<evidence type="ECO:0000256" key="1">
    <source>
        <dbReference type="SAM" id="MobiDB-lite"/>
    </source>
</evidence>
<accession>D6ZF40</accession>
<feature type="compositionally biased region" description="Pro residues" evidence="1">
    <location>
        <begin position="276"/>
        <end position="285"/>
    </location>
</feature>
<feature type="compositionally biased region" description="Polar residues" evidence="1">
    <location>
        <begin position="258"/>
        <end position="267"/>
    </location>
</feature>
<evidence type="ECO:0000256" key="2">
    <source>
        <dbReference type="SAM" id="Phobius"/>
    </source>
</evidence>
<keyword evidence="5" id="KW-1185">Reference proteome</keyword>
<gene>
    <name evidence="4" type="ordered locus">Srot_1091</name>
</gene>
<dbReference type="KEGG" id="srt:Srot_1091"/>
<reference evidence="4 5" key="1">
    <citation type="journal article" date="2010" name="Stand. Genomic Sci.">
        <title>Complete genome sequence of Segniliparus rotundus type strain (CDC 1076).</title>
        <authorList>
            <person name="Sikorski J."/>
            <person name="Lapidus A."/>
            <person name="Copeland A."/>
            <person name="Misra M."/>
            <person name="Glavina Del Rio T."/>
            <person name="Nolan M."/>
            <person name="Lucas S."/>
            <person name="Chen F."/>
            <person name="Tice H."/>
            <person name="Cheng J.F."/>
            <person name="Jando M."/>
            <person name="Schneider S."/>
            <person name="Bruce D."/>
            <person name="Goodwin L."/>
            <person name="Pitluck S."/>
            <person name="Liolios K."/>
            <person name="Mikhailova N."/>
            <person name="Pati A."/>
            <person name="Ivanova N."/>
            <person name="Mavromatis K."/>
            <person name="Chen A."/>
            <person name="Palaniappan K."/>
            <person name="Chertkov O."/>
            <person name="Land M."/>
            <person name="Hauser L."/>
            <person name="Chang Y.J."/>
            <person name="Jeffries C.D."/>
            <person name="Brettin T."/>
            <person name="Detter J.C."/>
            <person name="Han C."/>
            <person name="Rohde M."/>
            <person name="Goker M."/>
            <person name="Bristow J."/>
            <person name="Eisen J.A."/>
            <person name="Markowitz V."/>
            <person name="Hugenholtz P."/>
            <person name="Kyrpides N.C."/>
            <person name="Klenk H.P."/>
        </authorList>
    </citation>
    <scope>NUCLEOTIDE SEQUENCE [LARGE SCALE GENOMIC DNA]</scope>
    <source>
        <strain evidence="5">ATCC BAA-972 / CDC 1076 / CIP 108378 / DSM 44985 / JCM 13578</strain>
    </source>
</reference>
<dbReference type="InterPro" id="IPR046672">
    <property type="entry name" value="DUF6542"/>
</dbReference>
<dbReference type="EMBL" id="CP001958">
    <property type="protein sequence ID" value="ADG97564.1"/>
    <property type="molecule type" value="Genomic_DNA"/>
</dbReference>
<evidence type="ECO:0000313" key="5">
    <source>
        <dbReference type="Proteomes" id="UP000002247"/>
    </source>
</evidence>
<feature type="region of interest" description="Disordered" evidence="1">
    <location>
        <begin position="151"/>
        <end position="297"/>
    </location>
</feature>
<protein>
    <recommendedName>
        <fullName evidence="3">DUF6542 domain-containing protein</fullName>
    </recommendedName>
</protein>
<proteinExistence type="predicted"/>
<dbReference type="HOGENOM" id="CLU_936561_0_0_11"/>
<name>D6ZF40_SEGRD</name>
<dbReference type="eggNOG" id="ENOG50348VF">
    <property type="taxonomic scope" value="Bacteria"/>
</dbReference>
<dbReference type="PROSITE" id="PS51257">
    <property type="entry name" value="PROKAR_LIPOPROTEIN"/>
    <property type="match status" value="1"/>
</dbReference>
<feature type="transmembrane region" description="Helical" evidence="2">
    <location>
        <begin position="121"/>
        <end position="139"/>
    </location>
</feature>
<dbReference type="Pfam" id="PF20177">
    <property type="entry name" value="DUF6542"/>
    <property type="match status" value="1"/>
</dbReference>
<dbReference type="STRING" id="640132.Srot_1091"/>
<evidence type="ECO:0000259" key="3">
    <source>
        <dbReference type="Pfam" id="PF20177"/>
    </source>
</evidence>
<evidence type="ECO:0000313" key="4">
    <source>
        <dbReference type="EMBL" id="ADG97564.1"/>
    </source>
</evidence>
<dbReference type="AlphaFoldDB" id="D6ZF40"/>
<feature type="compositionally biased region" description="Basic and acidic residues" evidence="1">
    <location>
        <begin position="226"/>
        <end position="241"/>
    </location>
</feature>
<feature type="domain" description="DUF6542" evidence="3">
    <location>
        <begin position="22"/>
        <end position="141"/>
    </location>
</feature>